<evidence type="ECO:0000313" key="1">
    <source>
        <dbReference type="EMBL" id="KAF2169622.1"/>
    </source>
</evidence>
<gene>
    <name evidence="1" type="ORF">M409DRAFT_20036</name>
</gene>
<dbReference type="AlphaFoldDB" id="A0A6A6CUX8"/>
<sequence length="232" mass="26427">MAPPLTTAVQPKLQPIVKNTASSSKSKPKPKTTFLSLPQGLRDHVYSYLPFQAKQRICIVHSIGRHDEVLELAMRLSQTCRTVSKDMQQEFWACNKFYWYVKPGAEPGKFRGPWTAATVARIRDLEMALVGCFWVSGRRYVGWIHLVEEDGVWVARLLSRNRGQGGPGVYASDEEKAKWDKRANAIRDKMEAKAKPYLAQAELELNKRGCITVKVLQILDDMRIPPIQSSWR</sequence>
<keyword evidence="2" id="KW-1185">Reference proteome</keyword>
<dbReference type="GeneID" id="54558470"/>
<name>A0A6A6CUX8_ZASCE</name>
<accession>A0A6A6CUX8</accession>
<proteinExistence type="predicted"/>
<dbReference type="EMBL" id="ML993587">
    <property type="protein sequence ID" value="KAF2169622.1"/>
    <property type="molecule type" value="Genomic_DNA"/>
</dbReference>
<reference evidence="1" key="1">
    <citation type="journal article" date="2020" name="Stud. Mycol.">
        <title>101 Dothideomycetes genomes: a test case for predicting lifestyles and emergence of pathogens.</title>
        <authorList>
            <person name="Haridas S."/>
            <person name="Albert R."/>
            <person name="Binder M."/>
            <person name="Bloem J."/>
            <person name="Labutti K."/>
            <person name="Salamov A."/>
            <person name="Andreopoulos B."/>
            <person name="Baker S."/>
            <person name="Barry K."/>
            <person name="Bills G."/>
            <person name="Bluhm B."/>
            <person name="Cannon C."/>
            <person name="Castanera R."/>
            <person name="Culley D."/>
            <person name="Daum C."/>
            <person name="Ezra D."/>
            <person name="Gonzalez J."/>
            <person name="Henrissat B."/>
            <person name="Kuo A."/>
            <person name="Liang C."/>
            <person name="Lipzen A."/>
            <person name="Lutzoni F."/>
            <person name="Magnuson J."/>
            <person name="Mondo S."/>
            <person name="Nolan M."/>
            <person name="Ohm R."/>
            <person name="Pangilinan J."/>
            <person name="Park H.-J."/>
            <person name="Ramirez L."/>
            <person name="Alfaro M."/>
            <person name="Sun H."/>
            <person name="Tritt A."/>
            <person name="Yoshinaga Y."/>
            <person name="Zwiers L.-H."/>
            <person name="Turgeon B."/>
            <person name="Goodwin S."/>
            <person name="Spatafora J."/>
            <person name="Crous P."/>
            <person name="Grigoriev I."/>
        </authorList>
    </citation>
    <scope>NUCLEOTIDE SEQUENCE</scope>
    <source>
        <strain evidence="1">ATCC 36951</strain>
    </source>
</reference>
<dbReference type="Proteomes" id="UP000799537">
    <property type="component" value="Unassembled WGS sequence"/>
</dbReference>
<evidence type="ECO:0000313" key="2">
    <source>
        <dbReference type="Proteomes" id="UP000799537"/>
    </source>
</evidence>
<protein>
    <submittedName>
        <fullName evidence="1">Uncharacterized protein</fullName>
    </submittedName>
</protein>
<organism evidence="1 2">
    <name type="scientific">Zasmidium cellare ATCC 36951</name>
    <dbReference type="NCBI Taxonomy" id="1080233"/>
    <lineage>
        <taxon>Eukaryota</taxon>
        <taxon>Fungi</taxon>
        <taxon>Dikarya</taxon>
        <taxon>Ascomycota</taxon>
        <taxon>Pezizomycotina</taxon>
        <taxon>Dothideomycetes</taxon>
        <taxon>Dothideomycetidae</taxon>
        <taxon>Mycosphaerellales</taxon>
        <taxon>Mycosphaerellaceae</taxon>
        <taxon>Zasmidium</taxon>
    </lineage>
</organism>
<dbReference type="RefSeq" id="XP_033670511.1">
    <property type="nucleotide sequence ID" value="XM_033805198.1"/>
</dbReference>